<dbReference type="Gene3D" id="3.40.50.1240">
    <property type="entry name" value="Phosphoglycerate mutase-like"/>
    <property type="match status" value="1"/>
</dbReference>
<protein>
    <submittedName>
        <fullName evidence="4">Unannotated protein</fullName>
    </submittedName>
</protein>
<dbReference type="AlphaFoldDB" id="A0A6J7DX59"/>
<dbReference type="EMBL" id="CAEZZC010000006">
    <property type="protein sequence ID" value="CAB4748028.1"/>
    <property type="molecule type" value="Genomic_DNA"/>
</dbReference>
<dbReference type="InterPro" id="IPR012337">
    <property type="entry name" value="RNaseH-like_sf"/>
</dbReference>
<evidence type="ECO:0000313" key="5">
    <source>
        <dbReference type="EMBL" id="CAB4931273.1"/>
    </source>
</evidence>
<evidence type="ECO:0000313" key="2">
    <source>
        <dbReference type="EMBL" id="CAB4661709.1"/>
    </source>
</evidence>
<gene>
    <name evidence="2" type="ORF">UFOPK2289_00560</name>
    <name evidence="3" type="ORF">UFOPK2822_00629</name>
    <name evidence="4" type="ORF">UFOPK3346_01289</name>
    <name evidence="5" type="ORF">UFOPK3670_01299</name>
</gene>
<proteinExistence type="predicted"/>
<dbReference type="PANTHER" id="PTHR48100">
    <property type="entry name" value="BROAD-SPECIFICITY PHOSPHATASE YOR283W-RELATED"/>
    <property type="match status" value="1"/>
</dbReference>
<accession>A0A6J7DX59</accession>
<dbReference type="GO" id="GO:0004523">
    <property type="term" value="F:RNA-DNA hybrid ribonuclease activity"/>
    <property type="evidence" value="ECO:0007669"/>
    <property type="project" value="InterPro"/>
</dbReference>
<dbReference type="InterPro" id="IPR050275">
    <property type="entry name" value="PGM_Phosphatase"/>
</dbReference>
<dbReference type="EMBL" id="CAFBMV010000012">
    <property type="protein sequence ID" value="CAB4931273.1"/>
    <property type="molecule type" value="Genomic_DNA"/>
</dbReference>
<dbReference type="SMART" id="SM00855">
    <property type="entry name" value="PGAM"/>
    <property type="match status" value="1"/>
</dbReference>
<feature type="domain" description="RNase H type-1" evidence="1">
    <location>
        <begin position="1"/>
        <end position="131"/>
    </location>
</feature>
<evidence type="ECO:0000313" key="3">
    <source>
        <dbReference type="EMBL" id="CAB4748028.1"/>
    </source>
</evidence>
<dbReference type="PROSITE" id="PS50879">
    <property type="entry name" value="RNASE_H_1"/>
    <property type="match status" value="1"/>
</dbReference>
<reference evidence="4" key="1">
    <citation type="submission" date="2020-05" db="EMBL/GenBank/DDBJ databases">
        <authorList>
            <person name="Chiriac C."/>
            <person name="Salcher M."/>
            <person name="Ghai R."/>
            <person name="Kavagutti S V."/>
        </authorList>
    </citation>
    <scope>NUCLEOTIDE SEQUENCE</scope>
</reference>
<dbReference type="InterPro" id="IPR013078">
    <property type="entry name" value="His_Pase_superF_clade-1"/>
</dbReference>
<dbReference type="EMBL" id="CAEZWT010000011">
    <property type="protein sequence ID" value="CAB4661709.1"/>
    <property type="molecule type" value="Genomic_DNA"/>
</dbReference>
<dbReference type="SUPFAM" id="SSF53254">
    <property type="entry name" value="Phosphoglycerate mutase-like"/>
    <property type="match status" value="1"/>
</dbReference>
<dbReference type="SUPFAM" id="SSF53098">
    <property type="entry name" value="Ribonuclease H-like"/>
    <property type="match status" value="1"/>
</dbReference>
<dbReference type="GO" id="GO:0005737">
    <property type="term" value="C:cytoplasm"/>
    <property type="evidence" value="ECO:0007669"/>
    <property type="project" value="TreeGrafter"/>
</dbReference>
<dbReference type="InterPro" id="IPR002156">
    <property type="entry name" value="RNaseH_domain"/>
</dbReference>
<name>A0A6J7DX59_9ZZZZ</name>
<dbReference type="Gene3D" id="3.30.420.10">
    <property type="entry name" value="Ribonuclease H-like superfamily/Ribonuclease H"/>
    <property type="match status" value="1"/>
</dbReference>
<dbReference type="GO" id="GO:0016791">
    <property type="term" value="F:phosphatase activity"/>
    <property type="evidence" value="ECO:0007669"/>
    <property type="project" value="TreeGrafter"/>
</dbReference>
<evidence type="ECO:0000259" key="1">
    <source>
        <dbReference type="PROSITE" id="PS50879"/>
    </source>
</evidence>
<dbReference type="Pfam" id="PF00300">
    <property type="entry name" value="His_Phos_1"/>
    <property type="match status" value="1"/>
</dbReference>
<dbReference type="EMBL" id="CAFBLE010000014">
    <property type="protein sequence ID" value="CAB4875267.1"/>
    <property type="molecule type" value="Genomic_DNA"/>
</dbReference>
<organism evidence="4">
    <name type="scientific">freshwater metagenome</name>
    <dbReference type="NCBI Taxonomy" id="449393"/>
    <lineage>
        <taxon>unclassified sequences</taxon>
        <taxon>metagenomes</taxon>
        <taxon>ecological metagenomes</taxon>
    </lineage>
</organism>
<evidence type="ECO:0000313" key="4">
    <source>
        <dbReference type="EMBL" id="CAB4875267.1"/>
    </source>
</evidence>
<dbReference type="GO" id="GO:0003676">
    <property type="term" value="F:nucleic acid binding"/>
    <property type="evidence" value="ECO:0007669"/>
    <property type="project" value="InterPro"/>
</dbReference>
<dbReference type="PANTHER" id="PTHR48100:SF1">
    <property type="entry name" value="HISTIDINE PHOSPHATASE FAMILY PROTEIN-RELATED"/>
    <property type="match status" value="1"/>
</dbReference>
<dbReference type="Pfam" id="PF13456">
    <property type="entry name" value="RVT_3"/>
    <property type="match status" value="1"/>
</dbReference>
<dbReference type="InterPro" id="IPR036397">
    <property type="entry name" value="RNaseH_sf"/>
</dbReference>
<dbReference type="InterPro" id="IPR029033">
    <property type="entry name" value="His_PPase_superfam"/>
</dbReference>
<dbReference type="CDD" id="cd07067">
    <property type="entry name" value="HP_PGM_like"/>
    <property type="match status" value="1"/>
</dbReference>
<dbReference type="CDD" id="cd09279">
    <property type="entry name" value="RNase_HI_like"/>
    <property type="match status" value="1"/>
</dbReference>
<sequence length="357" mass="38958">MARHFLLTADGGSRGNPGHAGYGAVVHEGNKIVAELYDYIGTATNNVAEYSGLIAGLIAIHQLDPEATVDVRMDSKLVVEQMSGRWQIKHADMRSLAQEARAAHSPSLVSYGWIPREENSHADRLANKALDEKGSNTSQRLNYLTERLLAAEVPTEIFFLRHGETILTPEKKFSGTGPLNPELTEIGRRQADALAAEAPKLNIDVLIASPLKRTTQTAEIIGAKIGLPIIFNEAWFECDFGVWDGLSIQEVKDSFPKEYEAWVSSSAYAPPQGESYDALGWRIDEAIDELVAQYPGKRVAVVSHNGAIKEAIRLAIGSGPESIFHIDVAPCSITAISVWPSDGLRALRSANERGHLR</sequence>